<evidence type="ECO:0000313" key="6">
    <source>
        <dbReference type="EMBL" id="UYU30631.1"/>
    </source>
</evidence>
<dbReference type="PANTHER" id="PTHR37533">
    <property type="entry name" value="FLAGELLAR HOOK-LENGTH CONTROL PROTEIN"/>
    <property type="match status" value="1"/>
</dbReference>
<dbReference type="Gene3D" id="3.30.750.140">
    <property type="match status" value="1"/>
</dbReference>
<feature type="compositionally biased region" description="Low complexity" evidence="4">
    <location>
        <begin position="355"/>
        <end position="374"/>
    </location>
</feature>
<dbReference type="InterPro" id="IPR021136">
    <property type="entry name" value="Flagellar_hook_control-like_C"/>
</dbReference>
<evidence type="ECO:0000256" key="1">
    <source>
        <dbReference type="ARBA" id="ARBA00003944"/>
    </source>
</evidence>
<evidence type="ECO:0000259" key="5">
    <source>
        <dbReference type="Pfam" id="PF02120"/>
    </source>
</evidence>
<organism evidence="6 7">
    <name type="scientific">Siccibacter colletis</name>
    <dbReference type="NCBI Taxonomy" id="1505757"/>
    <lineage>
        <taxon>Bacteria</taxon>
        <taxon>Pseudomonadati</taxon>
        <taxon>Pseudomonadota</taxon>
        <taxon>Gammaproteobacteria</taxon>
        <taxon>Enterobacterales</taxon>
        <taxon>Enterobacteriaceae</taxon>
        <taxon>Siccibacter</taxon>
    </lineage>
</organism>
<evidence type="ECO:0000256" key="2">
    <source>
        <dbReference type="ARBA" id="ARBA00009149"/>
    </source>
</evidence>
<evidence type="ECO:0000256" key="3">
    <source>
        <dbReference type="ARBA" id="ARBA00022795"/>
    </source>
</evidence>
<accession>A0ABY6JDZ2</accession>
<feature type="domain" description="Flagellar hook-length control protein-like C-terminal" evidence="5">
    <location>
        <begin position="286"/>
        <end position="364"/>
    </location>
</feature>
<feature type="compositionally biased region" description="Polar residues" evidence="4">
    <location>
        <begin position="375"/>
        <end position="385"/>
    </location>
</feature>
<gene>
    <name evidence="6" type="ORF">KFZ77_12150</name>
</gene>
<dbReference type="NCBIfam" id="NF007514">
    <property type="entry name" value="PRK10118.1"/>
    <property type="match status" value="1"/>
</dbReference>
<dbReference type="CDD" id="cd17470">
    <property type="entry name" value="T3SS_Flik_C"/>
    <property type="match status" value="1"/>
</dbReference>
<evidence type="ECO:0000256" key="4">
    <source>
        <dbReference type="SAM" id="MobiDB-lite"/>
    </source>
</evidence>
<dbReference type="PANTHER" id="PTHR37533:SF2">
    <property type="entry name" value="FLAGELLAR HOOK-LENGTH CONTROL PROTEIN"/>
    <property type="match status" value="1"/>
</dbReference>
<dbReference type="InterPro" id="IPR001635">
    <property type="entry name" value="Flag_hook_Flik"/>
</dbReference>
<feature type="region of interest" description="Disordered" evidence="4">
    <location>
        <begin position="355"/>
        <end position="387"/>
    </location>
</feature>
<keyword evidence="7" id="KW-1185">Reference proteome</keyword>
<protein>
    <submittedName>
        <fullName evidence="6">Flagellar hook-length control protein FliK</fullName>
    </submittedName>
</protein>
<dbReference type="InterPro" id="IPR052563">
    <property type="entry name" value="FliK"/>
</dbReference>
<name>A0ABY6JDZ2_9ENTR</name>
<proteinExistence type="inferred from homology"/>
<evidence type="ECO:0000313" key="7">
    <source>
        <dbReference type="Proteomes" id="UP001156318"/>
    </source>
</evidence>
<dbReference type="InterPro" id="IPR038610">
    <property type="entry name" value="FliK-like_C_sf"/>
</dbReference>
<comment type="function">
    <text evidence="1">Controls the length of the flagellar hook.</text>
</comment>
<sequence length="411" mass="41325">MITLPNIVLTDADVAATGANGKAPASAGDFLALLSQALPGGIPGADGKPLTLAELKAEVAGKGAPQSALDALVNAADADTDSAVENPLAELLAATDGEDPLASLGQLLGNVKTADVKGEKPTLESDKKLSDDDMAGLSALFAMLPQQVPTAQSATLSTATAGQSISAVTTSGARASLADTLNNRTTAASATAADSKGAGAAAAVTPAATAQQLADTQVVQPVVAGEKVQADTSATASPASHNLTPLAASIASVNTTTTQIATPVAPHINAQLGTPEWQTSVSQHITLFTRQGQQSAELRLHPEDLGSVQISLKIDDNQAQLQMVSPHSHVRSALEAALPMLRTQLAENGIQLGQSSISSESSAGGQQTDQQQQQASRGNGFSFSGSEDEVLSAPAALQAAARGNNAVDIFA</sequence>
<reference evidence="6 7" key="1">
    <citation type="submission" date="2021-05" db="EMBL/GenBank/DDBJ databases">
        <title>Isolation, identification, and the growth promoting effects of Pantoea dispersa strain YSD J2 from the aboveground leaves of Cyperus esculentus L.Var. Sativus.</title>
        <authorList>
            <person name="Wang S."/>
            <person name="Tang X.M."/>
            <person name="Huang Y.N."/>
        </authorList>
    </citation>
    <scope>NUCLEOTIDE SEQUENCE [LARGE SCALE GENOMIC DNA]</scope>
    <source>
        <strain evidence="7">YSD YN2</strain>
    </source>
</reference>
<comment type="similarity">
    <text evidence="2">Belongs to the FliK family.</text>
</comment>
<keyword evidence="6" id="KW-0966">Cell projection</keyword>
<dbReference type="Proteomes" id="UP001156318">
    <property type="component" value="Chromosome"/>
</dbReference>
<keyword evidence="6" id="KW-0282">Flagellum</keyword>
<keyword evidence="3" id="KW-1005">Bacterial flagellum biogenesis</keyword>
<dbReference type="RefSeq" id="WP_264384339.1">
    <property type="nucleotide sequence ID" value="NZ_CP074352.1"/>
</dbReference>
<dbReference type="EMBL" id="CP074352">
    <property type="protein sequence ID" value="UYU30631.1"/>
    <property type="molecule type" value="Genomic_DNA"/>
</dbReference>
<dbReference type="Pfam" id="PF02120">
    <property type="entry name" value="Flg_hook"/>
    <property type="match status" value="1"/>
</dbReference>
<keyword evidence="6" id="KW-0969">Cilium</keyword>
<dbReference type="PRINTS" id="PR01007">
    <property type="entry name" value="FLGHOOKFLIK"/>
</dbReference>